<dbReference type="AlphaFoldDB" id="A0A4U0X3J0"/>
<dbReference type="PANTHER" id="PTHR42085:SF2">
    <property type="entry name" value="F-BOX DOMAIN-CONTAINING PROTEIN"/>
    <property type="match status" value="1"/>
</dbReference>
<dbReference type="InterPro" id="IPR038883">
    <property type="entry name" value="AN11006-like"/>
</dbReference>
<name>A0A4U0X3J0_9PEZI</name>
<protein>
    <recommendedName>
        <fullName evidence="3">F-box domain-containing protein</fullName>
    </recommendedName>
</protein>
<proteinExistence type="predicted"/>
<sequence>MDGDLHHLPNDFEEIFHGDHSLQTFPLLRLPAEIWLRICEFAVTDSKPINVTKEPKTHDQVALVRQPPLTHTCRLLRHEALPMFYRNNSFEARHFCGHFNEHACPRRWMAAIGMERLKAMGTFSLHTRMNEGFWVGCFERTGLAARVEVTATNVKGQCPRHSHGKAQTLTVTFL</sequence>
<organism evidence="1 2">
    <name type="scientific">Friedmanniomyces simplex</name>
    <dbReference type="NCBI Taxonomy" id="329884"/>
    <lineage>
        <taxon>Eukaryota</taxon>
        <taxon>Fungi</taxon>
        <taxon>Dikarya</taxon>
        <taxon>Ascomycota</taxon>
        <taxon>Pezizomycotina</taxon>
        <taxon>Dothideomycetes</taxon>
        <taxon>Dothideomycetidae</taxon>
        <taxon>Mycosphaerellales</taxon>
        <taxon>Teratosphaeriaceae</taxon>
        <taxon>Friedmanniomyces</taxon>
    </lineage>
</organism>
<dbReference type="PANTHER" id="PTHR42085">
    <property type="entry name" value="F-BOX DOMAIN-CONTAINING PROTEIN"/>
    <property type="match status" value="1"/>
</dbReference>
<evidence type="ECO:0000313" key="1">
    <source>
        <dbReference type="EMBL" id="TKA69543.1"/>
    </source>
</evidence>
<accession>A0A4U0X3J0</accession>
<reference evidence="1 2" key="1">
    <citation type="submission" date="2017-03" db="EMBL/GenBank/DDBJ databases">
        <title>Genomes of endolithic fungi from Antarctica.</title>
        <authorList>
            <person name="Coleine C."/>
            <person name="Masonjones S."/>
            <person name="Stajich J.E."/>
        </authorList>
    </citation>
    <scope>NUCLEOTIDE SEQUENCE [LARGE SCALE GENOMIC DNA]</scope>
    <source>
        <strain evidence="1 2">CCFEE 5184</strain>
    </source>
</reference>
<dbReference type="OrthoDB" id="3646601at2759"/>
<keyword evidence="2" id="KW-1185">Reference proteome</keyword>
<comment type="caution">
    <text evidence="1">The sequence shown here is derived from an EMBL/GenBank/DDBJ whole genome shotgun (WGS) entry which is preliminary data.</text>
</comment>
<gene>
    <name evidence="1" type="ORF">B0A55_06560</name>
</gene>
<evidence type="ECO:0008006" key="3">
    <source>
        <dbReference type="Google" id="ProtNLM"/>
    </source>
</evidence>
<dbReference type="Proteomes" id="UP000309340">
    <property type="component" value="Unassembled WGS sequence"/>
</dbReference>
<evidence type="ECO:0000313" key="2">
    <source>
        <dbReference type="Proteomes" id="UP000309340"/>
    </source>
</evidence>
<dbReference type="EMBL" id="NAJQ01000443">
    <property type="protein sequence ID" value="TKA69543.1"/>
    <property type="molecule type" value="Genomic_DNA"/>
</dbReference>